<comment type="caution">
    <text evidence="2">The sequence shown here is derived from an EMBL/GenBank/DDBJ whole genome shotgun (WGS) entry which is preliminary data.</text>
</comment>
<reference evidence="2" key="1">
    <citation type="journal article" date="2021" name="Proc. Natl. Acad. Sci. U.S.A.">
        <title>Three genomes in the algal genus Volvox reveal the fate of a haploid sex-determining region after a transition to homothallism.</title>
        <authorList>
            <person name="Yamamoto K."/>
            <person name="Hamaji T."/>
            <person name="Kawai-Toyooka H."/>
            <person name="Matsuzaki R."/>
            <person name="Takahashi F."/>
            <person name="Nishimura Y."/>
            <person name="Kawachi M."/>
            <person name="Noguchi H."/>
            <person name="Minakuchi Y."/>
            <person name="Umen J.G."/>
            <person name="Toyoda A."/>
            <person name="Nozaki H."/>
        </authorList>
    </citation>
    <scope>NUCLEOTIDE SEQUENCE</scope>
    <source>
        <strain evidence="2">NIES-3785</strain>
    </source>
</reference>
<feature type="compositionally biased region" description="Basic and acidic residues" evidence="1">
    <location>
        <begin position="72"/>
        <end position="86"/>
    </location>
</feature>
<proteinExistence type="predicted"/>
<evidence type="ECO:0000313" key="2">
    <source>
        <dbReference type="EMBL" id="GIM14951.1"/>
    </source>
</evidence>
<evidence type="ECO:0000313" key="3">
    <source>
        <dbReference type="Proteomes" id="UP000722791"/>
    </source>
</evidence>
<name>A0A8J4GX78_9CHLO</name>
<dbReference type="EMBL" id="BNCQ01000060">
    <property type="protein sequence ID" value="GIM14951.1"/>
    <property type="molecule type" value="Genomic_DNA"/>
</dbReference>
<evidence type="ECO:0000256" key="1">
    <source>
        <dbReference type="SAM" id="MobiDB-lite"/>
    </source>
</evidence>
<gene>
    <name evidence="2" type="ORF">Vretimale_17815</name>
</gene>
<accession>A0A8J4GX78</accession>
<protein>
    <submittedName>
        <fullName evidence="2">Uncharacterized protein</fullName>
    </submittedName>
</protein>
<feature type="compositionally biased region" description="Basic and acidic residues" evidence="1">
    <location>
        <begin position="93"/>
        <end position="102"/>
    </location>
</feature>
<feature type="region of interest" description="Disordered" evidence="1">
    <location>
        <begin position="19"/>
        <end position="102"/>
    </location>
</feature>
<dbReference type="Proteomes" id="UP000722791">
    <property type="component" value="Unassembled WGS sequence"/>
</dbReference>
<sequence>MPGGSSLGACCCFTRPAPAAVPLTPVRQGPLAPQPRFLTASSNADDKASSSDRRSGASESTSEGPHTPQDCEQEKRDGEREGERDASGGQQHTSEKQFNDCG</sequence>
<feature type="compositionally biased region" description="Basic and acidic residues" evidence="1">
    <location>
        <begin position="44"/>
        <end position="56"/>
    </location>
</feature>
<organism evidence="2 3">
    <name type="scientific">Volvox reticuliferus</name>
    <dbReference type="NCBI Taxonomy" id="1737510"/>
    <lineage>
        <taxon>Eukaryota</taxon>
        <taxon>Viridiplantae</taxon>
        <taxon>Chlorophyta</taxon>
        <taxon>core chlorophytes</taxon>
        <taxon>Chlorophyceae</taxon>
        <taxon>CS clade</taxon>
        <taxon>Chlamydomonadales</taxon>
        <taxon>Volvocaceae</taxon>
        <taxon>Volvox</taxon>
    </lineage>
</organism>
<dbReference type="AlphaFoldDB" id="A0A8J4GX78"/>